<dbReference type="Pfam" id="PF09335">
    <property type="entry name" value="VTT_dom"/>
    <property type="match status" value="1"/>
</dbReference>
<keyword evidence="6 11" id="KW-0812">Transmembrane</keyword>
<comment type="subcellular location">
    <subcellularLocation>
        <location evidence="2">Golgi apparatus membrane</location>
        <topology evidence="2">Multi-pass membrane protein</topology>
    </subcellularLocation>
</comment>
<evidence type="ECO:0000256" key="11">
    <source>
        <dbReference type="SAM" id="Phobius"/>
    </source>
</evidence>
<comment type="function">
    <text evidence="1">Golgi membrane protein involved in vesicular trafficking and spindle migration.</text>
</comment>
<dbReference type="PANTHER" id="PTHR47549">
    <property type="entry name" value="GOLGI APPARATUS MEMBRANE PROTEIN TVP38-RELATED"/>
    <property type="match status" value="1"/>
</dbReference>
<evidence type="ECO:0000256" key="4">
    <source>
        <dbReference type="ARBA" id="ARBA00013533"/>
    </source>
</evidence>
<evidence type="ECO:0000313" key="14">
    <source>
        <dbReference type="Proteomes" id="UP000070501"/>
    </source>
</evidence>
<evidence type="ECO:0000256" key="10">
    <source>
        <dbReference type="SAM" id="MobiDB-lite"/>
    </source>
</evidence>
<evidence type="ECO:0000256" key="1">
    <source>
        <dbReference type="ARBA" id="ARBA00002978"/>
    </source>
</evidence>
<feature type="compositionally biased region" description="Polar residues" evidence="10">
    <location>
        <begin position="42"/>
        <end position="51"/>
    </location>
</feature>
<keyword evidence="8" id="KW-0333">Golgi apparatus</keyword>
<dbReference type="STRING" id="196109.A0A136IR63"/>
<evidence type="ECO:0000256" key="3">
    <source>
        <dbReference type="ARBA" id="ARBA00008640"/>
    </source>
</evidence>
<evidence type="ECO:0000256" key="9">
    <source>
        <dbReference type="ARBA" id="ARBA00023136"/>
    </source>
</evidence>
<evidence type="ECO:0000256" key="6">
    <source>
        <dbReference type="ARBA" id="ARBA00022692"/>
    </source>
</evidence>
<evidence type="ECO:0000256" key="7">
    <source>
        <dbReference type="ARBA" id="ARBA00022989"/>
    </source>
</evidence>
<evidence type="ECO:0000256" key="8">
    <source>
        <dbReference type="ARBA" id="ARBA00023034"/>
    </source>
</evidence>
<dbReference type="AlphaFoldDB" id="A0A136IR63"/>
<feature type="compositionally biased region" description="Basic and acidic residues" evidence="10">
    <location>
        <begin position="55"/>
        <end position="81"/>
    </location>
</feature>
<feature type="transmembrane region" description="Helical" evidence="11">
    <location>
        <begin position="168"/>
        <end position="189"/>
    </location>
</feature>
<feature type="transmembrane region" description="Helical" evidence="11">
    <location>
        <begin position="255"/>
        <end position="278"/>
    </location>
</feature>
<protein>
    <recommendedName>
        <fullName evidence="4">Golgi apparatus membrane protein TVP38</fullName>
    </recommendedName>
    <alternativeName>
        <fullName evidence="5">Golgi apparatus membrane protein tvp38</fullName>
    </alternativeName>
</protein>
<keyword evidence="7 11" id="KW-1133">Transmembrane helix</keyword>
<sequence>MATAPHSAPPPYQGPSYIMHNVDSARDFRSIDMTAPEAASHRPQSSRSNSADGLPLDHQDSRDNRDNRPLIHDDKNTRPEDQDTDYQPVDWRALNKTLLKPKYIPVWILTIAVIVISILLIAYHDQAVEKLRPWAESMRDLPAGWLIPIVILFVISFPPLFGHEIVALLCGIVWGLWIGFGIVAAGTFAGEIGTWFTFQKLLYKHCHKLERTNINYGALTRLARQSRFWFIFVVRFSAIPQHFSTAVFANCDINFWIFALATFLTLPKQLVLVYFGTLIVNKSDTKNTEFWIKTSVTVATVLITIVMGAWVYRKMRVVKKQLMREQEERRARKNNGLNAPEYSAAAYGQV</sequence>
<comment type="similarity">
    <text evidence="3">Belongs to the TVP38/TMEM64 family.</text>
</comment>
<dbReference type="InterPro" id="IPR032816">
    <property type="entry name" value="VTT_dom"/>
</dbReference>
<organism evidence="13 14">
    <name type="scientific">Microdochium bolleyi</name>
    <dbReference type="NCBI Taxonomy" id="196109"/>
    <lineage>
        <taxon>Eukaryota</taxon>
        <taxon>Fungi</taxon>
        <taxon>Dikarya</taxon>
        <taxon>Ascomycota</taxon>
        <taxon>Pezizomycotina</taxon>
        <taxon>Sordariomycetes</taxon>
        <taxon>Xylariomycetidae</taxon>
        <taxon>Xylariales</taxon>
        <taxon>Microdochiaceae</taxon>
        <taxon>Microdochium</taxon>
    </lineage>
</organism>
<evidence type="ECO:0000313" key="13">
    <source>
        <dbReference type="EMBL" id="KXJ87414.1"/>
    </source>
</evidence>
<name>A0A136IR63_9PEZI</name>
<evidence type="ECO:0000259" key="12">
    <source>
        <dbReference type="Pfam" id="PF09335"/>
    </source>
</evidence>
<feature type="region of interest" description="Disordered" evidence="10">
    <location>
        <begin position="29"/>
        <end position="85"/>
    </location>
</feature>
<feature type="domain" description="VTT" evidence="12">
    <location>
        <begin position="163"/>
        <end position="277"/>
    </location>
</feature>
<dbReference type="EMBL" id="KQ964262">
    <property type="protein sequence ID" value="KXJ87414.1"/>
    <property type="molecule type" value="Genomic_DNA"/>
</dbReference>
<feature type="transmembrane region" description="Helical" evidence="11">
    <location>
        <begin position="143"/>
        <end position="161"/>
    </location>
</feature>
<gene>
    <name evidence="13" type="ORF">Micbo1qcDRAFT_167434</name>
</gene>
<keyword evidence="9 11" id="KW-0472">Membrane</keyword>
<dbReference type="PANTHER" id="PTHR47549:SF2">
    <property type="entry name" value="GOLGI APPARATUS MEMBRANE PROTEIN TVP38"/>
    <property type="match status" value="1"/>
</dbReference>
<evidence type="ECO:0000256" key="5">
    <source>
        <dbReference type="ARBA" id="ARBA00020673"/>
    </source>
</evidence>
<dbReference type="Proteomes" id="UP000070501">
    <property type="component" value="Unassembled WGS sequence"/>
</dbReference>
<reference evidence="14" key="1">
    <citation type="submission" date="2016-02" db="EMBL/GenBank/DDBJ databases">
        <title>Draft genome sequence of Microdochium bolleyi, a fungal endophyte of beachgrass.</title>
        <authorList>
            <consortium name="DOE Joint Genome Institute"/>
            <person name="David A.S."/>
            <person name="May G."/>
            <person name="Haridas S."/>
            <person name="Lim J."/>
            <person name="Wang M."/>
            <person name="Labutti K."/>
            <person name="Lipzen A."/>
            <person name="Barry K."/>
            <person name="Grigoriev I.V."/>
        </authorList>
    </citation>
    <scope>NUCLEOTIDE SEQUENCE [LARGE SCALE GENOMIC DNA]</scope>
    <source>
        <strain evidence="14">J235TASD1</strain>
    </source>
</reference>
<dbReference type="OrthoDB" id="166803at2759"/>
<feature type="transmembrane region" description="Helical" evidence="11">
    <location>
        <begin position="290"/>
        <end position="312"/>
    </location>
</feature>
<accession>A0A136IR63</accession>
<dbReference type="GO" id="GO:0000139">
    <property type="term" value="C:Golgi membrane"/>
    <property type="evidence" value="ECO:0007669"/>
    <property type="project" value="UniProtKB-SubCell"/>
</dbReference>
<evidence type="ECO:0000256" key="2">
    <source>
        <dbReference type="ARBA" id="ARBA00004653"/>
    </source>
</evidence>
<feature type="transmembrane region" description="Helical" evidence="11">
    <location>
        <begin position="104"/>
        <end position="123"/>
    </location>
</feature>
<keyword evidence="14" id="KW-1185">Reference proteome</keyword>
<proteinExistence type="inferred from homology"/>
<dbReference type="InterPro" id="IPR051076">
    <property type="entry name" value="Golgi_membrane_TVP38/TMEM64"/>
</dbReference>
<dbReference type="InParanoid" id="A0A136IR63"/>